<dbReference type="AlphaFoldDB" id="A0A4R7I4T9"/>
<keyword evidence="6" id="KW-0131">Cell cycle</keyword>
<proteinExistence type="predicted"/>
<feature type="compositionally biased region" description="Polar residues" evidence="7">
    <location>
        <begin position="37"/>
        <end position="46"/>
    </location>
</feature>
<dbReference type="OrthoDB" id="9922284at2"/>
<dbReference type="Proteomes" id="UP000294558">
    <property type="component" value="Unassembled WGS sequence"/>
</dbReference>
<evidence type="ECO:0000256" key="3">
    <source>
        <dbReference type="ARBA" id="ARBA00022692"/>
    </source>
</evidence>
<feature type="transmembrane region" description="Helical" evidence="8">
    <location>
        <begin position="56"/>
        <end position="78"/>
    </location>
</feature>
<evidence type="ECO:0000256" key="8">
    <source>
        <dbReference type="SAM" id="Phobius"/>
    </source>
</evidence>
<protein>
    <submittedName>
        <fullName evidence="9">Uncharacterized protein UPF0233</fullName>
    </submittedName>
</protein>
<organism evidence="9 10">
    <name type="scientific">Ilumatobacter fluminis</name>
    <dbReference type="NCBI Taxonomy" id="467091"/>
    <lineage>
        <taxon>Bacteria</taxon>
        <taxon>Bacillati</taxon>
        <taxon>Actinomycetota</taxon>
        <taxon>Acidimicrobiia</taxon>
        <taxon>Acidimicrobiales</taxon>
        <taxon>Ilumatobacteraceae</taxon>
        <taxon>Ilumatobacter</taxon>
    </lineage>
</organism>
<dbReference type="RefSeq" id="WP_133870575.1">
    <property type="nucleotide sequence ID" value="NZ_JAVJPS010000009.1"/>
</dbReference>
<evidence type="ECO:0000256" key="7">
    <source>
        <dbReference type="SAM" id="MobiDB-lite"/>
    </source>
</evidence>
<evidence type="ECO:0000256" key="4">
    <source>
        <dbReference type="ARBA" id="ARBA00022989"/>
    </source>
</evidence>
<dbReference type="EMBL" id="SOAU01000001">
    <property type="protein sequence ID" value="TDT18350.1"/>
    <property type="molecule type" value="Genomic_DNA"/>
</dbReference>
<feature type="region of interest" description="Disordered" evidence="7">
    <location>
        <begin position="1"/>
        <end position="50"/>
    </location>
</feature>
<keyword evidence="5 8" id="KW-0472">Membrane</keyword>
<keyword evidence="3 8" id="KW-0812">Transmembrane</keyword>
<keyword evidence="10" id="KW-1185">Reference proteome</keyword>
<evidence type="ECO:0000256" key="5">
    <source>
        <dbReference type="ARBA" id="ARBA00023136"/>
    </source>
</evidence>
<dbReference type="InterPro" id="IPR009619">
    <property type="entry name" value="CrgA"/>
</dbReference>
<evidence type="ECO:0000313" key="9">
    <source>
        <dbReference type="EMBL" id="TDT18350.1"/>
    </source>
</evidence>
<reference evidence="9 10" key="1">
    <citation type="submission" date="2019-03" db="EMBL/GenBank/DDBJ databases">
        <title>Sequencing the genomes of 1000 actinobacteria strains.</title>
        <authorList>
            <person name="Klenk H.-P."/>
        </authorList>
    </citation>
    <scope>NUCLEOTIDE SEQUENCE [LARGE SCALE GENOMIC DNA]</scope>
    <source>
        <strain evidence="9 10">DSM 18936</strain>
    </source>
</reference>
<sequence length="104" mass="11407">MAPPKRKTGGGRVTPKGTRPGEGQRIANPEENERGVHTSSRYTPPVTSEMREPKPWIPVLMLVLLGLGMVIIIVRNLGLVDGNWPLFIGLGCFLGGLYTATKWR</sequence>
<name>A0A4R7I4T9_9ACTN</name>
<dbReference type="GO" id="GO:0051301">
    <property type="term" value="P:cell division"/>
    <property type="evidence" value="ECO:0007669"/>
    <property type="project" value="UniProtKB-KW"/>
</dbReference>
<dbReference type="Pfam" id="PF06781">
    <property type="entry name" value="CrgA"/>
    <property type="match status" value="1"/>
</dbReference>
<gene>
    <name evidence="9" type="ORF">BDK89_3970</name>
</gene>
<keyword evidence="1" id="KW-1003">Cell membrane</keyword>
<accession>A0A4R7I4T9</accession>
<keyword evidence="4 8" id="KW-1133">Transmembrane helix</keyword>
<evidence type="ECO:0000256" key="1">
    <source>
        <dbReference type="ARBA" id="ARBA00022475"/>
    </source>
</evidence>
<keyword evidence="2" id="KW-0132">Cell division</keyword>
<comment type="caution">
    <text evidence="9">The sequence shown here is derived from an EMBL/GenBank/DDBJ whole genome shotgun (WGS) entry which is preliminary data.</text>
</comment>
<feature type="transmembrane region" description="Helical" evidence="8">
    <location>
        <begin position="84"/>
        <end position="101"/>
    </location>
</feature>
<evidence type="ECO:0000256" key="6">
    <source>
        <dbReference type="ARBA" id="ARBA00023306"/>
    </source>
</evidence>
<evidence type="ECO:0000256" key="2">
    <source>
        <dbReference type="ARBA" id="ARBA00022618"/>
    </source>
</evidence>
<evidence type="ECO:0000313" key="10">
    <source>
        <dbReference type="Proteomes" id="UP000294558"/>
    </source>
</evidence>